<dbReference type="RefSeq" id="WP_177157655.1">
    <property type="nucleotide sequence ID" value="NZ_JABCJE010000003.1"/>
</dbReference>
<name>A0A850Q3W0_9RHOB</name>
<organism evidence="1 2">
    <name type="scientific">Donghicola mangrovi</name>
    <dbReference type="NCBI Taxonomy" id="2729614"/>
    <lineage>
        <taxon>Bacteria</taxon>
        <taxon>Pseudomonadati</taxon>
        <taxon>Pseudomonadota</taxon>
        <taxon>Alphaproteobacteria</taxon>
        <taxon>Rhodobacterales</taxon>
        <taxon>Roseobacteraceae</taxon>
        <taxon>Donghicola</taxon>
    </lineage>
</organism>
<dbReference type="Proteomes" id="UP000592216">
    <property type="component" value="Unassembled WGS sequence"/>
</dbReference>
<accession>A0A850Q3W0</accession>
<evidence type="ECO:0000313" key="2">
    <source>
        <dbReference type="Proteomes" id="UP000592216"/>
    </source>
</evidence>
<protein>
    <recommendedName>
        <fullName evidence="3">Glycosyltransferase family 92 protein</fullName>
    </recommendedName>
</protein>
<proteinExistence type="predicted"/>
<evidence type="ECO:0008006" key="3">
    <source>
        <dbReference type="Google" id="ProtNLM"/>
    </source>
</evidence>
<comment type="caution">
    <text evidence="1">The sequence shown here is derived from an EMBL/GenBank/DDBJ whole genome shotgun (WGS) entry which is preliminary data.</text>
</comment>
<evidence type="ECO:0000313" key="1">
    <source>
        <dbReference type="EMBL" id="NVO23786.1"/>
    </source>
</evidence>
<gene>
    <name evidence="1" type="ORF">HJ536_10515</name>
</gene>
<sequence length="375" mass="42892">MKLNFNAVSSARDFATCSLFGSGHTRLSEVPAKYKTTGYDQNFDADTLWVDAVHVRGKVVLVCPRLNNLSTILKTARFRLDNIRVDAKFREFKRHALIELPAQYPPQKVSVRIGNWCAETEVNASDTETFRSHNVLLTLSKDNSLEWIHDWAKFHAHHQNADAVLFVDNGSAGYGPKEIEDVLRKAGIQKAKVLSIPLPYGPRGERPYLLCDQFLQTCVMNIARLRFLSKARAVLNCDIDELVHTNGLNVFDQAHQSKFGFVRFEGSWRYPSPTLQAEARHSDHTFKREEAKPCPAKWCIVPDRLLGALQWRPHSLEHLPFSDLFKSRTAEFWHCRSISNDWKNYGRLQPKNNTTLDPSFELAFNGVLRSNARQE</sequence>
<reference evidence="1 2" key="1">
    <citation type="submission" date="2020-04" db="EMBL/GenBank/DDBJ databases">
        <title>Donghicola sp., a member of the Rhodobacteraceae family isolated from mangrove forest in Thailand.</title>
        <authorList>
            <person name="Charoenyingcharoen P."/>
            <person name="Yukphan P."/>
        </authorList>
    </citation>
    <scope>NUCLEOTIDE SEQUENCE [LARGE SCALE GENOMIC DNA]</scope>
    <source>
        <strain evidence="1 2">B5-SW-15</strain>
    </source>
</reference>
<dbReference type="AlphaFoldDB" id="A0A850Q3W0"/>
<dbReference type="EMBL" id="JABCJE010000003">
    <property type="protein sequence ID" value="NVO23786.1"/>
    <property type="molecule type" value="Genomic_DNA"/>
</dbReference>